<sequence length="171" mass="18956">MWRSEEVVDYRRKLWERPRKLPGGRGSCPAAKVGEKLAKGRTGCPETAGRCPEVVRKLPVAARVREAVGSCLKAARLSGGRGSYLVVRKSASVRGKLPEKEDAWRSEEVAQAVGRCSVQEDVAVARVAWRPHGYLVVVRVLTKCREEVAWRTVRKMPEAVRSLPGGRREAV</sequence>
<dbReference type="AlphaFoldDB" id="A0A8K0HJ54"/>
<proteinExistence type="predicted"/>
<accession>A0A8K0HJ54</accession>
<keyword evidence="2" id="KW-1185">Reference proteome</keyword>
<reference evidence="1" key="1">
    <citation type="submission" date="2020-03" db="EMBL/GenBank/DDBJ databases">
        <title>A high-quality chromosome-level genome assembly of a woody plant with both climbing and erect habits, Rhamnella rubrinervis.</title>
        <authorList>
            <person name="Lu Z."/>
            <person name="Yang Y."/>
            <person name="Zhu X."/>
            <person name="Sun Y."/>
        </authorList>
    </citation>
    <scope>NUCLEOTIDE SEQUENCE</scope>
    <source>
        <strain evidence="1">BYM</strain>
        <tissue evidence="1">Leaf</tissue>
    </source>
</reference>
<dbReference type="Proteomes" id="UP000796880">
    <property type="component" value="Unassembled WGS sequence"/>
</dbReference>
<name>A0A8K0HJ54_9ROSA</name>
<comment type="caution">
    <text evidence="1">The sequence shown here is derived from an EMBL/GenBank/DDBJ whole genome shotgun (WGS) entry which is preliminary data.</text>
</comment>
<protein>
    <submittedName>
        <fullName evidence="1">Uncharacterized protein</fullName>
    </submittedName>
</protein>
<organism evidence="1 2">
    <name type="scientific">Rhamnella rubrinervis</name>
    <dbReference type="NCBI Taxonomy" id="2594499"/>
    <lineage>
        <taxon>Eukaryota</taxon>
        <taxon>Viridiplantae</taxon>
        <taxon>Streptophyta</taxon>
        <taxon>Embryophyta</taxon>
        <taxon>Tracheophyta</taxon>
        <taxon>Spermatophyta</taxon>
        <taxon>Magnoliopsida</taxon>
        <taxon>eudicotyledons</taxon>
        <taxon>Gunneridae</taxon>
        <taxon>Pentapetalae</taxon>
        <taxon>rosids</taxon>
        <taxon>fabids</taxon>
        <taxon>Rosales</taxon>
        <taxon>Rhamnaceae</taxon>
        <taxon>rhamnoid group</taxon>
        <taxon>Rhamneae</taxon>
        <taxon>Rhamnella</taxon>
    </lineage>
</organism>
<evidence type="ECO:0000313" key="2">
    <source>
        <dbReference type="Proteomes" id="UP000796880"/>
    </source>
</evidence>
<dbReference type="EMBL" id="VOIH02000002">
    <property type="protein sequence ID" value="KAF3453767.1"/>
    <property type="molecule type" value="Genomic_DNA"/>
</dbReference>
<evidence type="ECO:0000313" key="1">
    <source>
        <dbReference type="EMBL" id="KAF3453767.1"/>
    </source>
</evidence>
<gene>
    <name evidence="1" type="ORF">FNV43_RR04208</name>
</gene>